<dbReference type="EMBL" id="NSJE01000016">
    <property type="protein sequence ID" value="PAT42243.1"/>
    <property type="molecule type" value="Genomic_DNA"/>
</dbReference>
<evidence type="ECO:0000259" key="2">
    <source>
        <dbReference type="PROSITE" id="PS50206"/>
    </source>
</evidence>
<feature type="domain" description="Rhodanese" evidence="2">
    <location>
        <begin position="69"/>
        <end position="155"/>
    </location>
</feature>
<feature type="region of interest" description="Disordered" evidence="1">
    <location>
        <begin position="1"/>
        <end position="21"/>
    </location>
</feature>
<dbReference type="PROSITE" id="PS50206">
    <property type="entry name" value="RHODANESE_3"/>
    <property type="match status" value="1"/>
</dbReference>
<evidence type="ECO:0000313" key="4">
    <source>
        <dbReference type="Proteomes" id="UP000218439"/>
    </source>
</evidence>
<organism evidence="3 4">
    <name type="scientific">Vandammella animalimorsus</name>
    <dbReference type="NCBI Taxonomy" id="2029117"/>
    <lineage>
        <taxon>Bacteria</taxon>
        <taxon>Pseudomonadati</taxon>
        <taxon>Pseudomonadota</taxon>
        <taxon>Betaproteobacteria</taxon>
        <taxon>Burkholderiales</taxon>
        <taxon>Comamonadaceae</taxon>
        <taxon>Vandammella</taxon>
    </lineage>
</organism>
<evidence type="ECO:0000256" key="1">
    <source>
        <dbReference type="SAM" id="MobiDB-lite"/>
    </source>
</evidence>
<dbReference type="SUPFAM" id="SSF52821">
    <property type="entry name" value="Rhodanese/Cell cycle control phosphatase"/>
    <property type="match status" value="1"/>
</dbReference>
<dbReference type="InterPro" id="IPR001763">
    <property type="entry name" value="Rhodanese-like_dom"/>
</dbReference>
<protein>
    <recommendedName>
        <fullName evidence="2">Rhodanese domain-containing protein</fullName>
    </recommendedName>
</protein>
<evidence type="ECO:0000313" key="3">
    <source>
        <dbReference type="EMBL" id="PAT42243.1"/>
    </source>
</evidence>
<name>A0A2A2AWT9_9BURK</name>
<dbReference type="Gene3D" id="3.40.250.10">
    <property type="entry name" value="Rhodanese-like domain"/>
    <property type="match status" value="1"/>
</dbReference>
<dbReference type="AlphaFoldDB" id="A0A2A2AWT9"/>
<gene>
    <name evidence="3" type="ORF">CK621_10050</name>
</gene>
<comment type="caution">
    <text evidence="3">The sequence shown here is derived from an EMBL/GenBank/DDBJ whole genome shotgun (WGS) entry which is preliminary data.</text>
</comment>
<feature type="compositionally biased region" description="Basic and acidic residues" evidence="1">
    <location>
        <begin position="12"/>
        <end position="21"/>
    </location>
</feature>
<proteinExistence type="predicted"/>
<reference evidence="3 4" key="1">
    <citation type="submission" date="2017-08" db="EMBL/GenBank/DDBJ databases">
        <title>WGS of Clinical strains of the CDC Group NO-1 linked to zoonotic infections in humans.</title>
        <authorList>
            <person name="Bernier A.-M."/>
            <person name="Bernard K."/>
        </authorList>
    </citation>
    <scope>NUCLEOTIDE SEQUENCE [LARGE SCALE GENOMIC DNA]</scope>
    <source>
        <strain evidence="3 4">NML120219</strain>
    </source>
</reference>
<accession>A0A2A2AWT9</accession>
<dbReference type="CDD" id="cd00158">
    <property type="entry name" value="RHOD"/>
    <property type="match status" value="1"/>
</dbReference>
<dbReference type="Proteomes" id="UP000218439">
    <property type="component" value="Unassembled WGS sequence"/>
</dbReference>
<dbReference type="InterPro" id="IPR036873">
    <property type="entry name" value="Rhodanese-like_dom_sf"/>
</dbReference>
<sequence>MAQAGLCQAGEQARRAEGEGMGREPICRAQEFQGQVEPMAWPRQQGVLKLNAPCWIAPAQLRQQLAKAQDAPVLLVDVRTHGWRADALEGAIALPLRDLPHQAFLAQGEAVLVGSGLDVAELNQACLDLRRKGWRVKALRGGAPAWLEHRSGLAQAITAQQWIMALGQGMDWHLALGAALPDEQAERLPLEPALVLDAKASASAQAVAGQLLRLQQRLQRRASRQATQVAVVFLAQGDASVVLQALHAAQRQAPSPKAIAAATVPIYVVQGGWDAYRAEVLQNHAIHATAQHALARACGAL</sequence>